<dbReference type="RefSeq" id="WP_033431335.1">
    <property type="nucleotide sequence ID" value="NZ_CP034550.1"/>
</dbReference>
<organism evidence="1 2">
    <name type="scientific">Saccharothrix syringae</name>
    <name type="common">Nocardiopsis syringae</name>
    <dbReference type="NCBI Taxonomy" id="103733"/>
    <lineage>
        <taxon>Bacteria</taxon>
        <taxon>Bacillati</taxon>
        <taxon>Actinomycetota</taxon>
        <taxon>Actinomycetes</taxon>
        <taxon>Pseudonocardiales</taxon>
        <taxon>Pseudonocardiaceae</taxon>
        <taxon>Saccharothrix</taxon>
    </lineage>
</organism>
<evidence type="ECO:0000313" key="1">
    <source>
        <dbReference type="EMBL" id="QFZ17556.1"/>
    </source>
</evidence>
<dbReference type="OrthoDB" id="3694555at2"/>
<dbReference type="Proteomes" id="UP000325787">
    <property type="component" value="Chromosome"/>
</dbReference>
<name>A0A5Q0GTY9_SACSY</name>
<sequence>MVSHPVDLREPRRCVDCNADLVPTGHGPFSLVHEASCPVAMDDRAQRAADFAWLTAHPGEVRDREPSAGEREMIRMLGAPRKVVRSVRVQVSAHHGGRLIIFHQRGRALVATADVPRGGAA</sequence>
<reference evidence="2" key="1">
    <citation type="journal article" date="2021" name="Curr. Microbiol.">
        <title>Complete genome of nocamycin-producing strain Saccharothrix syringae NRRL B-16468 reveals the biosynthetic potential for secondary metabolites.</title>
        <authorList>
            <person name="Mo X."/>
            <person name="Yang S."/>
        </authorList>
    </citation>
    <scope>NUCLEOTIDE SEQUENCE [LARGE SCALE GENOMIC DNA]</scope>
    <source>
        <strain evidence="2">ATCC 51364 / DSM 43886 / JCM 6844 / KCTC 9398 / NBRC 14523 / NRRL B-16468 / INA 2240</strain>
    </source>
</reference>
<accession>A0A5Q0GTY9</accession>
<evidence type="ECO:0000313" key="2">
    <source>
        <dbReference type="Proteomes" id="UP000325787"/>
    </source>
</evidence>
<dbReference type="KEGG" id="ssyi:EKG83_08740"/>
<proteinExistence type="predicted"/>
<dbReference type="EMBL" id="CP034550">
    <property type="protein sequence ID" value="QFZ17556.1"/>
    <property type="molecule type" value="Genomic_DNA"/>
</dbReference>
<dbReference type="AlphaFoldDB" id="A0A5Q0GTY9"/>
<protein>
    <submittedName>
        <fullName evidence="1">Uncharacterized protein</fullName>
    </submittedName>
</protein>
<gene>
    <name evidence="1" type="ORF">EKG83_08740</name>
</gene>
<keyword evidence="2" id="KW-1185">Reference proteome</keyword>